<dbReference type="EMBL" id="JACGZW010000001">
    <property type="protein sequence ID" value="MBB1151732.1"/>
    <property type="molecule type" value="Genomic_DNA"/>
</dbReference>
<name>A0A7W3VS15_9PSEU</name>
<evidence type="ECO:0000313" key="1">
    <source>
        <dbReference type="EMBL" id="MBB1151732.1"/>
    </source>
</evidence>
<keyword evidence="2" id="KW-1185">Reference proteome</keyword>
<reference evidence="1 2" key="1">
    <citation type="submission" date="2020-08" db="EMBL/GenBank/DDBJ databases">
        <title>Amycolatopsis sp. nov. DR6-1 isolated from Dendrobium heterocarpum.</title>
        <authorList>
            <person name="Tedsree N."/>
            <person name="Kuncharoen N."/>
            <person name="Likhitwitayawuid K."/>
            <person name="Tanasupawat S."/>
        </authorList>
    </citation>
    <scope>NUCLEOTIDE SEQUENCE [LARGE SCALE GENOMIC DNA]</scope>
    <source>
        <strain evidence="1 2">DR6-1</strain>
    </source>
</reference>
<organism evidence="1 2">
    <name type="scientific">Amycolatopsis dendrobii</name>
    <dbReference type="NCBI Taxonomy" id="2760662"/>
    <lineage>
        <taxon>Bacteria</taxon>
        <taxon>Bacillati</taxon>
        <taxon>Actinomycetota</taxon>
        <taxon>Actinomycetes</taxon>
        <taxon>Pseudonocardiales</taxon>
        <taxon>Pseudonocardiaceae</taxon>
        <taxon>Amycolatopsis</taxon>
    </lineage>
</organism>
<gene>
    <name evidence="1" type="ORF">H4281_01165</name>
</gene>
<evidence type="ECO:0000313" key="2">
    <source>
        <dbReference type="Proteomes" id="UP000526734"/>
    </source>
</evidence>
<dbReference type="RefSeq" id="WP_182888974.1">
    <property type="nucleotide sequence ID" value="NZ_JACGZW010000001.1"/>
</dbReference>
<protein>
    <submittedName>
        <fullName evidence="1">Uncharacterized protein</fullName>
    </submittedName>
</protein>
<comment type="caution">
    <text evidence="1">The sequence shown here is derived from an EMBL/GenBank/DDBJ whole genome shotgun (WGS) entry which is preliminary data.</text>
</comment>
<sequence length="84" mass="8938">MHTSPAAPPVGVLGVDLPITMTPSNAYNVLTAAGIVQPFQYILLHKPLTPPPWHRRYRFSATSPGGCGYSVSLEDGGIQAHPCI</sequence>
<proteinExistence type="predicted"/>
<dbReference type="Proteomes" id="UP000526734">
    <property type="component" value="Unassembled WGS sequence"/>
</dbReference>
<dbReference type="AlphaFoldDB" id="A0A7W3VS15"/>
<accession>A0A7W3VS15</accession>